<comment type="caution">
    <text evidence="7">The sequence shown here is derived from an EMBL/GenBank/DDBJ whole genome shotgun (WGS) entry which is preliminary data.</text>
</comment>
<reference evidence="7 8" key="1">
    <citation type="submission" date="2024-07" db="EMBL/GenBank/DDBJ databases">
        <title>Section-level genome sequencing and comparative genomics of Aspergillus sections Usti and Cavernicolus.</title>
        <authorList>
            <consortium name="Lawrence Berkeley National Laboratory"/>
            <person name="Nybo J.L."/>
            <person name="Vesth T.C."/>
            <person name="Theobald S."/>
            <person name="Frisvad J.C."/>
            <person name="Larsen T.O."/>
            <person name="Kjaerboelling I."/>
            <person name="Rothschild-Mancinelli K."/>
            <person name="Lyhne E.K."/>
            <person name="Kogle M.E."/>
            <person name="Barry K."/>
            <person name="Clum A."/>
            <person name="Na H."/>
            <person name="Ledsgaard L."/>
            <person name="Lin J."/>
            <person name="Lipzen A."/>
            <person name="Kuo A."/>
            <person name="Riley R."/>
            <person name="Mondo S."/>
            <person name="Labutti K."/>
            <person name="Haridas S."/>
            <person name="Pangalinan J."/>
            <person name="Salamov A.A."/>
            <person name="Simmons B.A."/>
            <person name="Magnuson J.K."/>
            <person name="Chen J."/>
            <person name="Drula E."/>
            <person name="Henrissat B."/>
            <person name="Wiebenga A."/>
            <person name="Lubbers R.J."/>
            <person name="Gomes A.C."/>
            <person name="Macurrencykelacurrency M.R."/>
            <person name="Stajich J."/>
            <person name="Grigoriev I.V."/>
            <person name="Mortensen U.H."/>
            <person name="De Vries R.P."/>
            <person name="Baker S.E."/>
            <person name="Andersen M.R."/>
        </authorList>
    </citation>
    <scope>NUCLEOTIDE SEQUENCE [LARGE SCALE GENOMIC DNA]</scope>
    <source>
        <strain evidence="7 8">CBS 449.75</strain>
    </source>
</reference>
<feature type="transmembrane region" description="Helical" evidence="6">
    <location>
        <begin position="139"/>
        <end position="163"/>
    </location>
</feature>
<dbReference type="CDD" id="cd15904">
    <property type="entry name" value="TSPO_MBR"/>
    <property type="match status" value="1"/>
</dbReference>
<feature type="transmembrane region" description="Helical" evidence="6">
    <location>
        <begin position="113"/>
        <end position="133"/>
    </location>
</feature>
<dbReference type="Proteomes" id="UP001610432">
    <property type="component" value="Unassembled WGS sequence"/>
</dbReference>
<dbReference type="GeneID" id="98147552"/>
<evidence type="ECO:0000256" key="2">
    <source>
        <dbReference type="ARBA" id="ARBA00007524"/>
    </source>
</evidence>
<comment type="similarity">
    <text evidence="2">Belongs to the TspO/BZRP family.</text>
</comment>
<feature type="transmembrane region" description="Helical" evidence="6">
    <location>
        <begin position="12"/>
        <end position="34"/>
    </location>
</feature>
<dbReference type="Pfam" id="PF03073">
    <property type="entry name" value="TspO_MBR"/>
    <property type="match status" value="1"/>
</dbReference>
<evidence type="ECO:0000256" key="3">
    <source>
        <dbReference type="ARBA" id="ARBA00022692"/>
    </source>
</evidence>
<organism evidence="7 8">
    <name type="scientific">Aspergillus lucknowensis</name>
    <dbReference type="NCBI Taxonomy" id="176173"/>
    <lineage>
        <taxon>Eukaryota</taxon>
        <taxon>Fungi</taxon>
        <taxon>Dikarya</taxon>
        <taxon>Ascomycota</taxon>
        <taxon>Pezizomycotina</taxon>
        <taxon>Eurotiomycetes</taxon>
        <taxon>Eurotiomycetidae</taxon>
        <taxon>Eurotiales</taxon>
        <taxon>Aspergillaceae</taxon>
        <taxon>Aspergillus</taxon>
        <taxon>Aspergillus subgen. Nidulantes</taxon>
    </lineage>
</organism>
<feature type="transmembrane region" description="Helical" evidence="6">
    <location>
        <begin position="55"/>
        <end position="73"/>
    </location>
</feature>
<keyword evidence="5 6" id="KW-0472">Membrane</keyword>
<evidence type="ECO:0000256" key="5">
    <source>
        <dbReference type="ARBA" id="ARBA00023136"/>
    </source>
</evidence>
<dbReference type="Gene3D" id="1.20.1260.100">
    <property type="entry name" value="TspO/MBR protein"/>
    <property type="match status" value="1"/>
</dbReference>
<dbReference type="InterPro" id="IPR004307">
    <property type="entry name" value="TspO_MBR"/>
</dbReference>
<evidence type="ECO:0000256" key="4">
    <source>
        <dbReference type="ARBA" id="ARBA00022989"/>
    </source>
</evidence>
<evidence type="ECO:0000256" key="6">
    <source>
        <dbReference type="SAM" id="Phobius"/>
    </source>
</evidence>
<protein>
    <submittedName>
        <fullName evidence="7">TspO/MBR family-domain-containing protein</fullName>
    </submittedName>
</protein>
<keyword evidence="3 6" id="KW-0812">Transmembrane</keyword>
<dbReference type="InterPro" id="IPR038330">
    <property type="entry name" value="TspO/MBR-related_sf"/>
</dbReference>
<sequence length="184" mass="19997">MPLSFALLDVIFALPLLSTLTPIATGSTVGYLVNRHGTKHLYKNLTQPPLAPSPWLFPPIWTTLYALMGYAAYHASSTLAEQPRAAMQTLYTTQLVLNHLWMPLFFGLGRPGLAALDILLLGVTVAALMAGLWDGDRTAFWLLVPYAVWLVYATYLNIGVGVLNRWRVRDTTAPGGGGGDAKEG</sequence>
<dbReference type="EMBL" id="JBFXLQ010000009">
    <property type="protein sequence ID" value="KAL2869493.1"/>
    <property type="molecule type" value="Genomic_DNA"/>
</dbReference>
<evidence type="ECO:0000256" key="1">
    <source>
        <dbReference type="ARBA" id="ARBA00004141"/>
    </source>
</evidence>
<gene>
    <name evidence="7" type="ORF">BJX67DRAFT_379046</name>
</gene>
<evidence type="ECO:0000313" key="8">
    <source>
        <dbReference type="Proteomes" id="UP001610432"/>
    </source>
</evidence>
<accession>A0ABR4LY71</accession>
<proteinExistence type="inferred from homology"/>
<keyword evidence="8" id="KW-1185">Reference proteome</keyword>
<comment type="subcellular location">
    <subcellularLocation>
        <location evidence="1">Membrane</location>
        <topology evidence="1">Multi-pass membrane protein</topology>
    </subcellularLocation>
</comment>
<keyword evidence="4 6" id="KW-1133">Transmembrane helix</keyword>
<dbReference type="RefSeq" id="XP_070888472.1">
    <property type="nucleotide sequence ID" value="XM_071032480.1"/>
</dbReference>
<evidence type="ECO:0000313" key="7">
    <source>
        <dbReference type="EMBL" id="KAL2869493.1"/>
    </source>
</evidence>
<dbReference type="PANTHER" id="PTHR10057">
    <property type="entry name" value="PERIPHERAL-TYPE BENZODIAZEPINE RECEPTOR"/>
    <property type="match status" value="1"/>
</dbReference>
<dbReference type="PANTHER" id="PTHR10057:SF0">
    <property type="entry name" value="TRANSLOCATOR PROTEIN"/>
    <property type="match status" value="1"/>
</dbReference>
<name>A0ABR4LY71_9EURO</name>